<evidence type="ECO:0000313" key="4">
    <source>
        <dbReference type="Proteomes" id="UP000242715"/>
    </source>
</evidence>
<dbReference type="AlphaFoldDB" id="A0A2Z6NN80"/>
<feature type="compositionally biased region" description="Polar residues" evidence="1">
    <location>
        <begin position="502"/>
        <end position="523"/>
    </location>
</feature>
<proteinExistence type="predicted"/>
<accession>A0A2Z6NN80</accession>
<evidence type="ECO:0000256" key="1">
    <source>
        <dbReference type="SAM" id="MobiDB-lite"/>
    </source>
</evidence>
<protein>
    <recommendedName>
        <fullName evidence="2">Retrotransposon gag domain-containing protein</fullName>
    </recommendedName>
</protein>
<feature type="region of interest" description="Disordered" evidence="1">
    <location>
        <begin position="292"/>
        <end position="314"/>
    </location>
</feature>
<evidence type="ECO:0000259" key="2">
    <source>
        <dbReference type="Pfam" id="PF03732"/>
    </source>
</evidence>
<evidence type="ECO:0000313" key="3">
    <source>
        <dbReference type="EMBL" id="GAU37335.1"/>
    </source>
</evidence>
<dbReference type="EMBL" id="DF973667">
    <property type="protein sequence ID" value="GAU37335.1"/>
    <property type="molecule type" value="Genomic_DNA"/>
</dbReference>
<dbReference type="InterPro" id="IPR005162">
    <property type="entry name" value="Retrotrans_gag_dom"/>
</dbReference>
<dbReference type="Pfam" id="PF03732">
    <property type="entry name" value="Retrotrans_gag"/>
    <property type="match status" value="1"/>
</dbReference>
<feature type="compositionally biased region" description="Basic and acidic residues" evidence="1">
    <location>
        <begin position="460"/>
        <end position="469"/>
    </location>
</feature>
<feature type="region of interest" description="Disordered" evidence="1">
    <location>
        <begin position="346"/>
        <end position="374"/>
    </location>
</feature>
<reference evidence="4" key="1">
    <citation type="journal article" date="2017" name="Front. Plant Sci.">
        <title>Climate Clever Clovers: New Paradigm to Reduce the Environmental Footprint of Ruminants by Breeding Low Methanogenic Forages Utilizing Haplotype Variation.</title>
        <authorList>
            <person name="Kaur P."/>
            <person name="Appels R."/>
            <person name="Bayer P.E."/>
            <person name="Keeble-Gagnere G."/>
            <person name="Wang J."/>
            <person name="Hirakawa H."/>
            <person name="Shirasawa K."/>
            <person name="Vercoe P."/>
            <person name="Stefanova K."/>
            <person name="Durmic Z."/>
            <person name="Nichols P."/>
            <person name="Revell C."/>
            <person name="Isobe S.N."/>
            <person name="Edwards D."/>
            <person name="Erskine W."/>
        </authorList>
    </citation>
    <scope>NUCLEOTIDE SEQUENCE [LARGE SCALE GENOMIC DNA]</scope>
    <source>
        <strain evidence="4">cv. Daliak</strain>
    </source>
</reference>
<gene>
    <name evidence="3" type="ORF">TSUD_395160</name>
</gene>
<feature type="compositionally biased region" description="Basic and acidic residues" evidence="1">
    <location>
        <begin position="346"/>
        <end position="360"/>
    </location>
</feature>
<keyword evidence="4" id="KW-1185">Reference proteome</keyword>
<feature type="compositionally biased region" description="Acidic residues" evidence="1">
    <location>
        <begin position="470"/>
        <end position="479"/>
    </location>
</feature>
<organism evidence="3 4">
    <name type="scientific">Trifolium subterraneum</name>
    <name type="common">Subterranean clover</name>
    <dbReference type="NCBI Taxonomy" id="3900"/>
    <lineage>
        <taxon>Eukaryota</taxon>
        <taxon>Viridiplantae</taxon>
        <taxon>Streptophyta</taxon>
        <taxon>Embryophyta</taxon>
        <taxon>Tracheophyta</taxon>
        <taxon>Spermatophyta</taxon>
        <taxon>Magnoliopsida</taxon>
        <taxon>eudicotyledons</taxon>
        <taxon>Gunneridae</taxon>
        <taxon>Pentapetalae</taxon>
        <taxon>rosids</taxon>
        <taxon>fabids</taxon>
        <taxon>Fabales</taxon>
        <taxon>Fabaceae</taxon>
        <taxon>Papilionoideae</taxon>
        <taxon>50 kb inversion clade</taxon>
        <taxon>NPAAA clade</taxon>
        <taxon>Hologalegina</taxon>
        <taxon>IRL clade</taxon>
        <taxon>Trifolieae</taxon>
        <taxon>Trifolium</taxon>
    </lineage>
</organism>
<feature type="region of interest" description="Disordered" evidence="1">
    <location>
        <begin position="460"/>
        <end position="538"/>
    </location>
</feature>
<sequence>MTRSQSVSELEKKVDDRHAELEKKVDDHHADVHVRFDQLASQMDELRTMLGKSSNHHDSDGSSGRHSSSHTPNSYATRISKVDFPRFNGKNIRDWLYKCDQFFLLDTTPATSMVRLASIHLDDLALQWHLNYMRQKFNIYPIWGQYVTDITARFGDAFEDPLSSLLQVKHSGKVQDYIDQFQLALTQVNLIPEHSLSIFLAGLEYHKQMHVRMFNPSSIAHAVNLAKLHESSKEIITYACMVLSHWALLESPSPVSPVTELPSVRDQFWRSNHTAKSFLLKDGDDVHQWQTVQGRHRKGAQKKSDIATSTSSHNEHPDDITTYFFTSFPDSFGERKFVSNHVRKEGMRSMRDEEQHDKAANKRSLAGTLSSPGKEASRSFAHAKAFVGVVHEPSMTYNIQSAFHRQGYFGVKVTPLGANLALLEGQEDGEVKTLMEDAKGWMDQCYGRLLWAYVYHDSSKNGNEGRDSSAESEEDEEEEVRGMWTEGDMEERESDVGESIALKSTSNANIAQVNSSGPNLGSNNDKEERGKFSKSVEGVRSKEGSRLVDGGILLGQEDCAGGPQNFIEILARSRKMLRKTLQQPEESTIVMLVQSFSANAPFTTSRLANTRAILYLGTPRYETPRLTSYVYNNQYVTHRNRNYESLKQTYLRA</sequence>
<dbReference type="Proteomes" id="UP000242715">
    <property type="component" value="Unassembled WGS sequence"/>
</dbReference>
<feature type="region of interest" description="Disordered" evidence="1">
    <location>
        <begin position="51"/>
        <end position="74"/>
    </location>
</feature>
<feature type="domain" description="Retrotransposon gag" evidence="2">
    <location>
        <begin position="115"/>
        <end position="204"/>
    </location>
</feature>
<dbReference type="OrthoDB" id="1434596at2759"/>
<feature type="compositionally biased region" description="Low complexity" evidence="1">
    <location>
        <begin position="61"/>
        <end position="70"/>
    </location>
</feature>
<name>A0A2Z6NN80_TRISU</name>